<feature type="region of interest" description="Disordered" evidence="1">
    <location>
        <begin position="1"/>
        <end position="21"/>
    </location>
</feature>
<evidence type="ECO:0000256" key="2">
    <source>
        <dbReference type="SAM" id="Phobius"/>
    </source>
</evidence>
<dbReference type="Proteomes" id="UP000262882">
    <property type="component" value="Unassembled WGS sequence"/>
</dbReference>
<keyword evidence="2" id="KW-0812">Transmembrane</keyword>
<evidence type="ECO:0000256" key="1">
    <source>
        <dbReference type="SAM" id="MobiDB-lite"/>
    </source>
</evidence>
<reference evidence="3 4" key="1">
    <citation type="submission" date="2018-08" db="EMBL/GenBank/DDBJ databases">
        <title>Actinomadura spongicola sp. nov., isolated from marine sponge Leucetta chagosensis.</title>
        <authorList>
            <person name="Li L."/>
            <person name="Lin H.W."/>
        </authorList>
    </citation>
    <scope>NUCLEOTIDE SEQUENCE [LARGE SCALE GENOMIC DNA]</scope>
    <source>
        <strain evidence="3 4">LHW52907</strain>
    </source>
</reference>
<dbReference type="NCBIfam" id="NF038403">
    <property type="entry name" value="perm_prefix_1"/>
    <property type="match status" value="1"/>
</dbReference>
<dbReference type="InterPro" id="IPR047928">
    <property type="entry name" value="Perm_prefix_1"/>
</dbReference>
<dbReference type="AlphaFoldDB" id="A0A372GCA2"/>
<evidence type="ECO:0000313" key="4">
    <source>
        <dbReference type="Proteomes" id="UP000262882"/>
    </source>
</evidence>
<proteinExistence type="predicted"/>
<gene>
    <name evidence="3" type="ORF">D0T12_22740</name>
</gene>
<organism evidence="3 4">
    <name type="scientific">Actinomadura spongiicola</name>
    <dbReference type="NCBI Taxonomy" id="2303421"/>
    <lineage>
        <taxon>Bacteria</taxon>
        <taxon>Bacillati</taxon>
        <taxon>Actinomycetota</taxon>
        <taxon>Actinomycetes</taxon>
        <taxon>Streptosporangiales</taxon>
        <taxon>Thermomonosporaceae</taxon>
        <taxon>Actinomadura</taxon>
    </lineage>
</organism>
<name>A0A372GCA2_9ACTN</name>
<comment type="caution">
    <text evidence="3">The sequence shown here is derived from an EMBL/GenBank/DDBJ whole genome shotgun (WGS) entry which is preliminary data.</text>
</comment>
<feature type="transmembrane region" description="Helical" evidence="2">
    <location>
        <begin position="174"/>
        <end position="199"/>
    </location>
</feature>
<sequence length="236" mass="25495">MNSVPGRPEPRRAAPGDGAPSIDGYLLRLRDRLTGPGRVRDELLSEARDGLVDVAEAYRLTGCPDAEAERRAVADFGDLDVVSAEFQEELDVVQGRRTALHASAGLPLLLVVWQLAHWTTPWPAIEPAWADVIRALGYGADAVNLVAIGVVWYVRLIADHRPRPFRRPSRGRRLLGAFVLAALGCYTAAMTLSAAAATFVSWELLLAPAVAAATVVTVTLCLLLAVSARRCLIRSR</sequence>
<accession>A0A372GCA2</accession>
<keyword evidence="2" id="KW-0472">Membrane</keyword>
<feature type="transmembrane region" description="Helical" evidence="2">
    <location>
        <begin position="136"/>
        <end position="154"/>
    </location>
</feature>
<evidence type="ECO:0000313" key="3">
    <source>
        <dbReference type="EMBL" id="RFS83016.1"/>
    </source>
</evidence>
<feature type="transmembrane region" description="Helical" evidence="2">
    <location>
        <begin position="98"/>
        <end position="116"/>
    </location>
</feature>
<dbReference type="EMBL" id="QVNQ01000007">
    <property type="protein sequence ID" value="RFS83016.1"/>
    <property type="molecule type" value="Genomic_DNA"/>
</dbReference>
<keyword evidence="4" id="KW-1185">Reference proteome</keyword>
<protein>
    <submittedName>
        <fullName evidence="3">Uncharacterized protein</fullName>
    </submittedName>
</protein>
<feature type="transmembrane region" description="Helical" evidence="2">
    <location>
        <begin position="205"/>
        <end position="226"/>
    </location>
</feature>
<dbReference type="RefSeq" id="WP_117401712.1">
    <property type="nucleotide sequence ID" value="NZ_QVNQ01000007.1"/>
</dbReference>
<keyword evidence="2" id="KW-1133">Transmembrane helix</keyword>
<dbReference type="OrthoDB" id="5187995at2"/>